<evidence type="ECO:0000313" key="4">
    <source>
        <dbReference type="Proteomes" id="UP000310189"/>
    </source>
</evidence>
<feature type="region of interest" description="Disordered" evidence="1">
    <location>
        <begin position="1409"/>
        <end position="1448"/>
    </location>
</feature>
<dbReference type="Gene3D" id="1.10.1000.11">
    <property type="entry name" value="Arf Nucleotide-binding Site Opener,domain 2"/>
    <property type="match status" value="1"/>
</dbReference>
<dbReference type="Pfam" id="PF23325">
    <property type="entry name" value="TPR_28"/>
    <property type="match status" value="1"/>
</dbReference>
<dbReference type="GO" id="GO:0005085">
    <property type="term" value="F:guanyl-nucleotide exchange factor activity"/>
    <property type="evidence" value="ECO:0007669"/>
    <property type="project" value="InterPro"/>
</dbReference>
<feature type="region of interest" description="Disordered" evidence="1">
    <location>
        <begin position="907"/>
        <end position="933"/>
    </location>
</feature>
<dbReference type="InterPro" id="IPR023394">
    <property type="entry name" value="Sec7_C_sf"/>
</dbReference>
<dbReference type="PANTHER" id="PTHR10663:SF388">
    <property type="entry name" value="GOLGI-SPECIFIC BREFELDIN A-RESISTANCE GUANINE NUCLEOTIDE EXCHANGE FACTOR 1"/>
    <property type="match status" value="1"/>
</dbReference>
<evidence type="ECO:0000313" key="3">
    <source>
        <dbReference type="EMBL" id="TIA88832.1"/>
    </source>
</evidence>
<proteinExistence type="predicted"/>
<name>A0A4T0FKD1_9BASI</name>
<dbReference type="InterPro" id="IPR035999">
    <property type="entry name" value="Sec7_dom_sf"/>
</dbReference>
<protein>
    <recommendedName>
        <fullName evidence="2">SEC7 domain-containing protein</fullName>
    </recommendedName>
</protein>
<dbReference type="PANTHER" id="PTHR10663">
    <property type="entry name" value="GUANYL-NUCLEOTIDE EXCHANGE FACTOR"/>
    <property type="match status" value="1"/>
</dbReference>
<dbReference type="OrthoDB" id="10258608at2759"/>
<comment type="caution">
    <text evidence="3">The sequence shown here is derived from an EMBL/GenBank/DDBJ whole genome shotgun (WGS) entry which is preliminary data.</text>
</comment>
<dbReference type="Gene3D" id="1.10.220.20">
    <property type="match status" value="1"/>
</dbReference>
<dbReference type="CDD" id="cd00171">
    <property type="entry name" value="Sec7"/>
    <property type="match status" value="1"/>
</dbReference>
<evidence type="ECO:0000256" key="1">
    <source>
        <dbReference type="SAM" id="MobiDB-lite"/>
    </source>
</evidence>
<dbReference type="InterPro" id="IPR056604">
    <property type="entry name" value="GBF1-like_TPR"/>
</dbReference>
<gene>
    <name evidence="3" type="ORF">E3P99_02356</name>
</gene>
<dbReference type="PROSITE" id="PS50190">
    <property type="entry name" value="SEC7"/>
    <property type="match status" value="1"/>
</dbReference>
<dbReference type="Pfam" id="PF12783">
    <property type="entry name" value="Sec7-like_HUS"/>
    <property type="match status" value="1"/>
</dbReference>
<reference evidence="3 4" key="1">
    <citation type="submission" date="2019-03" db="EMBL/GenBank/DDBJ databases">
        <title>Sequencing 23 genomes of Wallemia ichthyophaga.</title>
        <authorList>
            <person name="Gostincar C."/>
        </authorList>
    </citation>
    <scope>NUCLEOTIDE SEQUENCE [LARGE SCALE GENOMIC DNA]</scope>
    <source>
        <strain evidence="3 4">EXF-5753</strain>
    </source>
</reference>
<dbReference type="GO" id="GO:0005794">
    <property type="term" value="C:Golgi apparatus"/>
    <property type="evidence" value="ECO:0007669"/>
    <property type="project" value="UniProtKB-ARBA"/>
</dbReference>
<keyword evidence="4" id="KW-1185">Reference proteome</keyword>
<dbReference type="InterPro" id="IPR000904">
    <property type="entry name" value="Sec7_dom"/>
</dbReference>
<dbReference type="GO" id="GO:0032012">
    <property type="term" value="P:regulation of ARF protein signal transduction"/>
    <property type="evidence" value="ECO:0007669"/>
    <property type="project" value="InterPro"/>
</dbReference>
<dbReference type="GO" id="GO:0016192">
    <property type="term" value="P:vesicle-mediated transport"/>
    <property type="evidence" value="ECO:0007669"/>
    <property type="project" value="UniProtKB-ARBA"/>
</dbReference>
<accession>A0A4T0FKD1</accession>
<dbReference type="EMBL" id="SPNW01000033">
    <property type="protein sequence ID" value="TIA88832.1"/>
    <property type="molecule type" value="Genomic_DNA"/>
</dbReference>
<dbReference type="InterPro" id="IPR016024">
    <property type="entry name" value="ARM-type_fold"/>
</dbReference>
<sequence>MNESNLVDLVHNQITILATTMKSNSNWFNYSPVPSPLTNLANDLGMKRFPKSNTSHNLMSSLYTLRSRLPANKTLDPLEIFSPFLEIISSPDTSGPITLASLQSVEKFLSTDLLTTSSPNSSATLSSLSNAITHCTFEPSDNLTDEAVLSRILDIIRIVLTSHLNTLCSDRAVCALIETGLSMCCQMRLSPTLRNSAERTMQSVVRALVISYKSRYQHKDTIDNLNSPLHVPQIDPVAAKVDKENIKTTEKPFGDATMSEVVRVLVKLLDPHDTKYTDTIRLAALRILDVALTTAGATLSKIESIRSILSDQGCKYLFQLARVEASPLLIMTMRVITVLFDTCKPHLKLQQELFLSFLVERLSPSTSANTDIQPFDPYYTWEASIMPSEESNGDEDEKLNTSGSATPSLAPAKAAKPAYGATRQLLLETLVYFIHRPNFLSELWLNYDSDIDCDDLFERVMSFIVEGIFPQENSTLDSQLLCLDAVLSFIAQMHDTIANTTTSAPLQYPSTIALTKSRKKVILNGARKFNTKPKLGLEYLTRHGVVDVHVENDTWTKDTCDSVAKFLKQCARLDKRLLGDYISRPENLEVLKSFMSLFDFKGRSVADSMRQVLETFRLPGESQQINRITEVFAEHYFSFAPAGILSQDAVYVLAYSVIMLNTDLHNPQNRARRMTDSAYKRNLRGVNDGKDFDQAMLDEVYNSIRKREIVMPEEHHDQVGFDYAWKEMLFRSKTAGKVKEAGSPDLVKPIYETSLRKLLVGLSYAFASFDDSVAIKKVMDAYAHIVYLAKRLDIPQIPDLAFVSLRRSTGVFIPRFQENEFAQAKVLVGKGDAKEERSLSVTSHTVQFGVDLKAQLAAWTIFNTVLQELSHVEQSWEDVFDILVTLFHNDLLPDSIQSMEDFLGGSTPIPKEAVSGERESMSPNSGSGSNSTSLLSTLSSYLLSPYSNENHMTQATEEDVEATLKAIDAISLCNLEALYRGLWNLPKNNHAAALTAIKRMLEKRTTDKLAGLQYNKKGTPPIIVPYDRQSVFLLELLISMSVRNTGAIEHTWWVTFDSQTIVFPLLEKILSFSNVFSTLLTERAAVGLSKLTLQISEKMELHEELFIAIDLLRSLPQQQLLASISDHLLTLVESVIDAKVVLQNSTEWHLIIALLQSSSSGNSGSATERVMSILHKIVKHHLSTDSLSAVLSILTTYSLSENTEALELLVSFRTVSIEGVSSNSDLEWEVKMVPLSLKLSEICLHHSKHVRQKAIEGLSAILLENPRNDLAIFRKITFPLLENLLRPDIYKKDPTVSGMISTRSSITNLVCKMWLLVDLTTLDQKHVEEVWLDLLDFLDRFMSSSTNSKNQNMVHESILENLKNLVLVMNANGIISADSSNAQAHQLYLKTVERTDLFLQGFVGEVLKDTEEPNDAQNNTQNNTQDDTQNDTQPQDTTQAAPTAVESV</sequence>
<dbReference type="SUPFAM" id="SSF48371">
    <property type="entry name" value="ARM repeat"/>
    <property type="match status" value="1"/>
</dbReference>
<dbReference type="Pfam" id="PF01369">
    <property type="entry name" value="Sec7"/>
    <property type="match status" value="1"/>
</dbReference>
<dbReference type="InterPro" id="IPR032691">
    <property type="entry name" value="Mon2/Sec7/BIG1-like_HUS"/>
</dbReference>
<dbReference type="Proteomes" id="UP000310189">
    <property type="component" value="Unassembled WGS sequence"/>
</dbReference>
<dbReference type="SMART" id="SM00222">
    <property type="entry name" value="Sec7"/>
    <property type="match status" value="1"/>
</dbReference>
<feature type="compositionally biased region" description="Low complexity" evidence="1">
    <location>
        <begin position="1415"/>
        <end position="1448"/>
    </location>
</feature>
<organism evidence="3 4">
    <name type="scientific">Wallemia hederae</name>
    <dbReference type="NCBI Taxonomy" id="1540922"/>
    <lineage>
        <taxon>Eukaryota</taxon>
        <taxon>Fungi</taxon>
        <taxon>Dikarya</taxon>
        <taxon>Basidiomycota</taxon>
        <taxon>Wallemiomycotina</taxon>
        <taxon>Wallemiomycetes</taxon>
        <taxon>Wallemiales</taxon>
        <taxon>Wallemiaceae</taxon>
        <taxon>Wallemia</taxon>
    </lineage>
</organism>
<feature type="compositionally biased region" description="Low complexity" evidence="1">
    <location>
        <begin position="922"/>
        <end position="933"/>
    </location>
</feature>
<dbReference type="SUPFAM" id="SSF48425">
    <property type="entry name" value="Sec7 domain"/>
    <property type="match status" value="1"/>
</dbReference>
<feature type="domain" description="SEC7" evidence="2">
    <location>
        <begin position="511"/>
        <end position="707"/>
    </location>
</feature>
<feature type="region of interest" description="Disordered" evidence="1">
    <location>
        <begin position="388"/>
        <end position="409"/>
    </location>
</feature>
<evidence type="ECO:0000259" key="2">
    <source>
        <dbReference type="PROSITE" id="PS50190"/>
    </source>
</evidence>